<name>A0ABP9PRR0_9ACTN</name>
<comment type="caution">
    <text evidence="2">The sequence shown here is derived from an EMBL/GenBank/DDBJ whole genome shotgun (WGS) entry which is preliminary data.</text>
</comment>
<reference evidence="3" key="1">
    <citation type="journal article" date="2019" name="Int. J. Syst. Evol. Microbiol.">
        <title>The Global Catalogue of Microorganisms (GCM) 10K type strain sequencing project: providing services to taxonomists for standard genome sequencing and annotation.</title>
        <authorList>
            <consortium name="The Broad Institute Genomics Platform"/>
            <consortium name="The Broad Institute Genome Sequencing Center for Infectious Disease"/>
            <person name="Wu L."/>
            <person name="Ma J."/>
        </authorList>
    </citation>
    <scope>NUCLEOTIDE SEQUENCE [LARGE SCALE GENOMIC DNA]</scope>
    <source>
        <strain evidence="3">JCM 18459</strain>
    </source>
</reference>
<evidence type="ECO:0000313" key="2">
    <source>
        <dbReference type="EMBL" id="GAA5150569.1"/>
    </source>
</evidence>
<dbReference type="RefSeq" id="WP_345459512.1">
    <property type="nucleotide sequence ID" value="NZ_BAABKG010000003.1"/>
</dbReference>
<dbReference type="InterPro" id="IPR005025">
    <property type="entry name" value="FMN_Rdtase-like_dom"/>
</dbReference>
<dbReference type="InterPro" id="IPR050712">
    <property type="entry name" value="NAD(P)H-dep_reductase"/>
</dbReference>
<dbReference type="SUPFAM" id="SSF52218">
    <property type="entry name" value="Flavoproteins"/>
    <property type="match status" value="1"/>
</dbReference>
<sequence length="186" mass="19489">MTDNSVTPVTRIAVLVGSLRPDSLNRRVAELLVDRAPEGVVLQIVDGLAEVPFYDERLDAETVPAPAARLRQTVAAADAVLAVTPEYNGTMPAVLNNAIDWLSRPYGQGAITRKPFGVLGTTPTPYGGKWAHEDAVRSAGIAGAVAVDGGIVSQSALEVDVLADDEVIDRFLSVVQALAAHQPVAA</sequence>
<dbReference type="EMBL" id="BAABKG010000003">
    <property type="protein sequence ID" value="GAA5150569.1"/>
    <property type="molecule type" value="Genomic_DNA"/>
</dbReference>
<protein>
    <submittedName>
        <fullName evidence="2">NAD(P)H-dependent oxidoreductase</fullName>
    </submittedName>
</protein>
<evidence type="ECO:0000313" key="3">
    <source>
        <dbReference type="Proteomes" id="UP001500221"/>
    </source>
</evidence>
<gene>
    <name evidence="2" type="ORF">GCM10023340_27950</name>
</gene>
<proteinExistence type="predicted"/>
<organism evidence="2 3">
    <name type="scientific">Nocardioides marinquilinus</name>
    <dbReference type="NCBI Taxonomy" id="1210400"/>
    <lineage>
        <taxon>Bacteria</taxon>
        <taxon>Bacillati</taxon>
        <taxon>Actinomycetota</taxon>
        <taxon>Actinomycetes</taxon>
        <taxon>Propionibacteriales</taxon>
        <taxon>Nocardioidaceae</taxon>
        <taxon>Nocardioides</taxon>
    </lineage>
</organism>
<dbReference type="Pfam" id="PF03358">
    <property type="entry name" value="FMN_red"/>
    <property type="match status" value="1"/>
</dbReference>
<dbReference type="InterPro" id="IPR029039">
    <property type="entry name" value="Flavoprotein-like_sf"/>
</dbReference>
<dbReference type="PANTHER" id="PTHR30543">
    <property type="entry name" value="CHROMATE REDUCTASE"/>
    <property type="match status" value="1"/>
</dbReference>
<dbReference type="PANTHER" id="PTHR30543:SF21">
    <property type="entry name" value="NAD(P)H-DEPENDENT FMN REDUCTASE LOT6"/>
    <property type="match status" value="1"/>
</dbReference>
<feature type="domain" description="NADPH-dependent FMN reductase-like" evidence="1">
    <location>
        <begin position="10"/>
        <end position="153"/>
    </location>
</feature>
<dbReference type="Gene3D" id="3.40.50.360">
    <property type="match status" value="1"/>
</dbReference>
<dbReference type="Proteomes" id="UP001500221">
    <property type="component" value="Unassembled WGS sequence"/>
</dbReference>
<accession>A0ABP9PRR0</accession>
<keyword evidence="3" id="KW-1185">Reference proteome</keyword>
<evidence type="ECO:0000259" key="1">
    <source>
        <dbReference type="Pfam" id="PF03358"/>
    </source>
</evidence>